<evidence type="ECO:0000256" key="1">
    <source>
        <dbReference type="SAM" id="MobiDB-lite"/>
    </source>
</evidence>
<dbReference type="Proteomes" id="UP001293254">
    <property type="component" value="Unassembled WGS sequence"/>
</dbReference>
<name>A0AAE2D100_9LAMI</name>
<comment type="caution">
    <text evidence="2">The sequence shown here is derived from an EMBL/GenBank/DDBJ whole genome shotgun (WGS) entry which is preliminary data.</text>
</comment>
<accession>A0AAE2D100</accession>
<protein>
    <submittedName>
        <fullName evidence="2">Uncharacterized protein</fullName>
    </submittedName>
</protein>
<feature type="region of interest" description="Disordered" evidence="1">
    <location>
        <begin position="1"/>
        <end position="26"/>
    </location>
</feature>
<sequence>MLNQQAAELELDGGTPTSTEHRHHRARQLSLRGSPLLTRCQGHHRSGAPSPLPQLILSCTATTTTSSTSQCDRAFQSCIGQLLSGHYTQAWLCYPAVLKSQKNLWFDELQYVYWWNDLDPPMKKFFNSYAATWMCKAFSLARAKNTQPKWITDDIWASLSDLEQIKHLLSFMRTPMGFPDFFPDVQPTTLAKADHASTDRLVQQLSKDPDIQPPIDEHDPQL</sequence>
<keyword evidence="3" id="KW-1185">Reference proteome</keyword>
<proteinExistence type="predicted"/>
<organism evidence="2 3">
    <name type="scientific">Sesamum alatum</name>
    <dbReference type="NCBI Taxonomy" id="300844"/>
    <lineage>
        <taxon>Eukaryota</taxon>
        <taxon>Viridiplantae</taxon>
        <taxon>Streptophyta</taxon>
        <taxon>Embryophyta</taxon>
        <taxon>Tracheophyta</taxon>
        <taxon>Spermatophyta</taxon>
        <taxon>Magnoliopsida</taxon>
        <taxon>eudicotyledons</taxon>
        <taxon>Gunneridae</taxon>
        <taxon>Pentapetalae</taxon>
        <taxon>asterids</taxon>
        <taxon>lamiids</taxon>
        <taxon>Lamiales</taxon>
        <taxon>Pedaliaceae</taxon>
        <taxon>Sesamum</taxon>
    </lineage>
</organism>
<dbReference type="AlphaFoldDB" id="A0AAE2D100"/>
<dbReference type="EMBL" id="JACGWO010000001">
    <property type="protein sequence ID" value="KAK4441846.1"/>
    <property type="molecule type" value="Genomic_DNA"/>
</dbReference>
<gene>
    <name evidence="2" type="ORF">Salat_0519500</name>
</gene>
<evidence type="ECO:0000313" key="2">
    <source>
        <dbReference type="EMBL" id="KAK4441846.1"/>
    </source>
</evidence>
<evidence type="ECO:0000313" key="3">
    <source>
        <dbReference type="Proteomes" id="UP001293254"/>
    </source>
</evidence>
<reference evidence="2" key="2">
    <citation type="journal article" date="2024" name="Plant">
        <title>Genomic evolution and insights into agronomic trait innovations of Sesamum species.</title>
        <authorList>
            <person name="Miao H."/>
            <person name="Wang L."/>
            <person name="Qu L."/>
            <person name="Liu H."/>
            <person name="Sun Y."/>
            <person name="Le M."/>
            <person name="Wang Q."/>
            <person name="Wei S."/>
            <person name="Zheng Y."/>
            <person name="Lin W."/>
            <person name="Duan Y."/>
            <person name="Cao H."/>
            <person name="Xiong S."/>
            <person name="Wang X."/>
            <person name="Wei L."/>
            <person name="Li C."/>
            <person name="Ma Q."/>
            <person name="Ju M."/>
            <person name="Zhao R."/>
            <person name="Li G."/>
            <person name="Mu C."/>
            <person name="Tian Q."/>
            <person name="Mei H."/>
            <person name="Zhang T."/>
            <person name="Gao T."/>
            <person name="Zhang H."/>
        </authorList>
    </citation>
    <scope>NUCLEOTIDE SEQUENCE</scope>
    <source>
        <strain evidence="2">3651</strain>
    </source>
</reference>
<reference evidence="2" key="1">
    <citation type="submission" date="2020-06" db="EMBL/GenBank/DDBJ databases">
        <authorList>
            <person name="Li T."/>
            <person name="Hu X."/>
            <person name="Zhang T."/>
            <person name="Song X."/>
            <person name="Zhang H."/>
            <person name="Dai N."/>
            <person name="Sheng W."/>
            <person name="Hou X."/>
            <person name="Wei L."/>
        </authorList>
    </citation>
    <scope>NUCLEOTIDE SEQUENCE</scope>
    <source>
        <strain evidence="2">3651</strain>
        <tissue evidence="2">Leaf</tissue>
    </source>
</reference>